<evidence type="ECO:0000256" key="3">
    <source>
        <dbReference type="ARBA" id="ARBA00022741"/>
    </source>
</evidence>
<comment type="cofactor">
    <cofactor evidence="1">
        <name>Mg(2+)</name>
        <dbReference type="ChEBI" id="CHEBI:18420"/>
    </cofactor>
</comment>
<dbReference type="SUPFAM" id="SSF52540">
    <property type="entry name" value="P-loop containing nucleoside triphosphate hydrolases"/>
    <property type="match status" value="1"/>
</dbReference>
<dbReference type="InterPro" id="IPR027417">
    <property type="entry name" value="P-loop_NTPase"/>
</dbReference>
<dbReference type="InterPro" id="IPR006073">
    <property type="entry name" value="GTP-bd"/>
</dbReference>
<dbReference type="GO" id="GO:0016887">
    <property type="term" value="F:ATP hydrolysis activity"/>
    <property type="evidence" value="ECO:0007669"/>
    <property type="project" value="InterPro"/>
</dbReference>
<proteinExistence type="predicted"/>
<dbReference type="FunFam" id="3.10.20.30:FF:000001">
    <property type="entry name" value="Ribosome-binding ATPase YchF"/>
    <property type="match status" value="1"/>
</dbReference>
<keyword evidence="2" id="KW-0479">Metal-binding</keyword>
<feature type="domain" description="TGS" evidence="6">
    <location>
        <begin position="255"/>
        <end position="338"/>
    </location>
</feature>
<dbReference type="PANTHER" id="PTHR23305">
    <property type="entry name" value="OBG GTPASE FAMILY"/>
    <property type="match status" value="1"/>
</dbReference>
<dbReference type="PROSITE" id="PS51880">
    <property type="entry name" value="TGS"/>
    <property type="match status" value="1"/>
</dbReference>
<dbReference type="InterPro" id="IPR004095">
    <property type="entry name" value="TGS"/>
</dbReference>
<evidence type="ECO:0000256" key="2">
    <source>
        <dbReference type="ARBA" id="ARBA00022723"/>
    </source>
</evidence>
<evidence type="ECO:0000259" key="6">
    <source>
        <dbReference type="PROSITE" id="PS51880"/>
    </source>
</evidence>
<keyword evidence="4" id="KW-0067">ATP-binding</keyword>
<dbReference type="PANTHER" id="PTHR23305:SF18">
    <property type="entry name" value="OBG-TYPE G DOMAIN-CONTAINING PROTEIN"/>
    <property type="match status" value="1"/>
</dbReference>
<dbReference type="InterPro" id="IPR004396">
    <property type="entry name" value="ATPase_YchF/OLA1"/>
</dbReference>
<dbReference type="GO" id="GO:0005737">
    <property type="term" value="C:cytoplasm"/>
    <property type="evidence" value="ECO:0007669"/>
    <property type="project" value="TreeGrafter"/>
</dbReference>
<dbReference type="PRINTS" id="PR00326">
    <property type="entry name" value="GTP1OBG"/>
</dbReference>
<dbReference type="EMBL" id="JACNIG010000076">
    <property type="protein sequence ID" value="MBC8430732.1"/>
    <property type="molecule type" value="Genomic_DNA"/>
</dbReference>
<name>A0A8J6TPN2_9BACT</name>
<dbReference type="CDD" id="cd04867">
    <property type="entry name" value="TGS_YchF_OLA1"/>
    <property type="match status" value="1"/>
</dbReference>
<dbReference type="InterPro" id="IPR012676">
    <property type="entry name" value="TGS-like"/>
</dbReference>
<sequence>MKLGIIGLPSAGKSTVFEALTQTISMAEKKGENRINTMQVPDERLAALSNMFEPKKTIFARVEYFLPGMMGSLKDQKIWTQVRDCHALIHVIRNFSGYGFDEPMPLDDFNALDQELILADLMVIEKRMERIEQDRQRGKKEYAEELALLNQCLKHLENEMPLRKFPELTEAPALKGYGFVSAQPVLVLFNNDDEDDRLPVIENLTNKEDCMVIRGKLEQELAQMSAEEAEDFLTEFKISASATDRVIQRSCELLGLISFFTFVKKEVKAWNVKQGTVAVDAADVIHSDMKRGFIRAEVIAYNDLIEAGSYQEARKKGTVRLEGKNYTVQDGDVITFRFNV</sequence>
<dbReference type="Gene3D" id="1.10.150.300">
    <property type="entry name" value="TGS-like domain"/>
    <property type="match status" value="1"/>
</dbReference>
<dbReference type="GO" id="GO:0046872">
    <property type="term" value="F:metal ion binding"/>
    <property type="evidence" value="ECO:0007669"/>
    <property type="project" value="UniProtKB-KW"/>
</dbReference>
<dbReference type="GO" id="GO:0005525">
    <property type="term" value="F:GTP binding"/>
    <property type="evidence" value="ECO:0007669"/>
    <property type="project" value="InterPro"/>
</dbReference>
<evidence type="ECO:0000256" key="1">
    <source>
        <dbReference type="ARBA" id="ARBA00001946"/>
    </source>
</evidence>
<dbReference type="Gene3D" id="3.40.50.300">
    <property type="entry name" value="P-loop containing nucleotide triphosphate hydrolases"/>
    <property type="match status" value="1"/>
</dbReference>
<dbReference type="Pfam" id="PF06071">
    <property type="entry name" value="YchF-GTPase_C"/>
    <property type="match status" value="1"/>
</dbReference>
<dbReference type="Gene3D" id="3.10.20.30">
    <property type="match status" value="1"/>
</dbReference>
<dbReference type="SUPFAM" id="SSF81271">
    <property type="entry name" value="TGS-like"/>
    <property type="match status" value="1"/>
</dbReference>
<accession>A0A8J6TPN2</accession>
<dbReference type="PIRSF" id="PIRSF006641">
    <property type="entry name" value="CHP00092"/>
    <property type="match status" value="1"/>
</dbReference>
<dbReference type="InterPro" id="IPR012675">
    <property type="entry name" value="Beta-grasp_dom_sf"/>
</dbReference>
<comment type="caution">
    <text evidence="7">The sequence shown here is derived from an EMBL/GenBank/DDBJ whole genome shotgun (WGS) entry which is preliminary data.</text>
</comment>
<dbReference type="InterPro" id="IPR013029">
    <property type="entry name" value="YchF_C"/>
</dbReference>
<keyword evidence="5" id="KW-0175">Coiled coil</keyword>
<keyword evidence="3" id="KW-0547">Nucleotide-binding</keyword>
<reference evidence="7 8" key="1">
    <citation type="submission" date="2020-08" db="EMBL/GenBank/DDBJ databases">
        <title>Bridging the membrane lipid divide: bacteria of the FCB group superphylum have the potential to synthesize archaeal ether lipids.</title>
        <authorList>
            <person name="Villanueva L."/>
            <person name="Von Meijenfeldt F.A.B."/>
            <person name="Westbye A.B."/>
            <person name="Yadav S."/>
            <person name="Hopmans E.C."/>
            <person name="Dutilh B.E."/>
            <person name="Sinninghe Damste J.S."/>
        </authorList>
    </citation>
    <scope>NUCLEOTIDE SEQUENCE [LARGE SCALE GENOMIC DNA]</scope>
    <source>
        <strain evidence="7">NIOZ-UU17</strain>
    </source>
</reference>
<dbReference type="Proteomes" id="UP000605201">
    <property type="component" value="Unassembled WGS sequence"/>
</dbReference>
<organism evidence="7 8">
    <name type="scientific">Candidatus Desulfatibia vada</name>
    <dbReference type="NCBI Taxonomy" id="2841696"/>
    <lineage>
        <taxon>Bacteria</taxon>
        <taxon>Pseudomonadati</taxon>
        <taxon>Thermodesulfobacteriota</taxon>
        <taxon>Desulfobacteria</taxon>
        <taxon>Desulfobacterales</taxon>
        <taxon>Desulfobacterales incertae sedis</taxon>
        <taxon>Candidatus Desulfatibia</taxon>
    </lineage>
</organism>
<gene>
    <name evidence="7" type="primary">ychF</name>
    <name evidence="7" type="ORF">H8D96_02315</name>
</gene>
<evidence type="ECO:0000256" key="4">
    <source>
        <dbReference type="ARBA" id="ARBA00022840"/>
    </source>
</evidence>
<evidence type="ECO:0000313" key="8">
    <source>
        <dbReference type="Proteomes" id="UP000605201"/>
    </source>
</evidence>
<protein>
    <submittedName>
        <fullName evidence="7">Redox-regulated ATPase YchF</fullName>
    </submittedName>
</protein>
<evidence type="ECO:0000256" key="5">
    <source>
        <dbReference type="SAM" id="Coils"/>
    </source>
</evidence>
<dbReference type="InterPro" id="IPR023192">
    <property type="entry name" value="TGS-like_dom_sf"/>
</dbReference>
<feature type="coiled-coil region" evidence="5">
    <location>
        <begin position="121"/>
        <end position="159"/>
    </location>
</feature>
<dbReference type="GO" id="GO:0005524">
    <property type="term" value="F:ATP binding"/>
    <property type="evidence" value="ECO:0007669"/>
    <property type="project" value="UniProtKB-KW"/>
</dbReference>
<evidence type="ECO:0000313" key="7">
    <source>
        <dbReference type="EMBL" id="MBC8430732.1"/>
    </source>
</evidence>
<dbReference type="AlphaFoldDB" id="A0A8J6TPN2"/>